<dbReference type="RefSeq" id="WP_136394904.1">
    <property type="nucleotide sequence ID" value="NZ_SSND01000003.1"/>
</dbReference>
<dbReference type="SMART" id="SM00530">
    <property type="entry name" value="HTH_XRE"/>
    <property type="match status" value="1"/>
</dbReference>
<dbReference type="AlphaFoldDB" id="A0A4S3ML00"/>
<dbReference type="EMBL" id="SSND01000003">
    <property type="protein sequence ID" value="THD82878.1"/>
    <property type="molecule type" value="Genomic_DNA"/>
</dbReference>
<dbReference type="Pfam" id="PF09856">
    <property type="entry name" value="ScfRs"/>
    <property type="match status" value="1"/>
</dbReference>
<dbReference type="SUPFAM" id="SSF47413">
    <property type="entry name" value="lambda repressor-like DNA-binding domains"/>
    <property type="match status" value="1"/>
</dbReference>
<feature type="domain" description="HTH cro/C1-type" evidence="1">
    <location>
        <begin position="11"/>
        <end position="65"/>
    </location>
</feature>
<dbReference type="Proteomes" id="UP000309450">
    <property type="component" value="Unassembled WGS sequence"/>
</dbReference>
<accession>A0A4S3ML00</accession>
<dbReference type="InterPro" id="IPR018653">
    <property type="entry name" value="ScfR_C"/>
</dbReference>
<dbReference type="CDD" id="cd00093">
    <property type="entry name" value="HTH_XRE"/>
    <property type="match status" value="1"/>
</dbReference>
<dbReference type="OrthoDB" id="7790108at2"/>
<dbReference type="Gene3D" id="1.10.260.40">
    <property type="entry name" value="lambda repressor-like DNA-binding domains"/>
    <property type="match status" value="1"/>
</dbReference>
<evidence type="ECO:0000313" key="2">
    <source>
        <dbReference type="EMBL" id="THD82878.1"/>
    </source>
</evidence>
<comment type="caution">
    <text evidence="2">The sequence shown here is derived from an EMBL/GenBank/DDBJ whole genome shotgun (WGS) entry which is preliminary data.</text>
</comment>
<dbReference type="InterPro" id="IPR001387">
    <property type="entry name" value="Cro/C1-type_HTH"/>
</dbReference>
<name>A0A4S3ML00_9RHOB</name>
<proteinExistence type="predicted"/>
<protein>
    <submittedName>
        <fullName evidence="2">XRE family transcriptional regulator</fullName>
    </submittedName>
</protein>
<dbReference type="Pfam" id="PF01381">
    <property type="entry name" value="HTH_3"/>
    <property type="match status" value="1"/>
</dbReference>
<dbReference type="InterPro" id="IPR010982">
    <property type="entry name" value="Lambda_DNA-bd_dom_sf"/>
</dbReference>
<gene>
    <name evidence="2" type="ORF">E7811_12030</name>
</gene>
<evidence type="ECO:0000259" key="1">
    <source>
        <dbReference type="PROSITE" id="PS50943"/>
    </source>
</evidence>
<keyword evidence="3" id="KW-1185">Reference proteome</keyword>
<evidence type="ECO:0000313" key="3">
    <source>
        <dbReference type="Proteomes" id="UP000309450"/>
    </source>
</evidence>
<dbReference type="PROSITE" id="PS50943">
    <property type="entry name" value="HTH_CROC1"/>
    <property type="match status" value="1"/>
</dbReference>
<reference evidence="2 3" key="1">
    <citation type="submission" date="2019-04" db="EMBL/GenBank/DDBJ databases">
        <title>Draft genome sequence of Gemmobacter aestuarii sp. nov.</title>
        <authorList>
            <person name="Hameed A."/>
            <person name="Lin S.-Y."/>
            <person name="Shahina M."/>
            <person name="Lai W.-A."/>
            <person name="Young C.-C."/>
        </authorList>
    </citation>
    <scope>NUCLEOTIDE SEQUENCE [LARGE SCALE GENOMIC DNA]</scope>
    <source>
        <strain evidence="2 3">CC-PW-75</strain>
    </source>
</reference>
<sequence length="432" mass="45971">MPKTSLTGTRVRERRLQAGMRQADVARGAGISAAYLNLIEHNRRRVGEDVLARLAQVLGVSGDALREGAEAPLQADLRAAAGAAADAGPEVDRIEDFTSRFPGWAGLTAQLFRRTGQLERAVAALNDRLTHDPHLNQALHELLSAVSSVRSTAAILAETDDIDPDWRRRFHDNLHADSERLAEGAEVLVAYLDGSGDEAEAAIATPQEEVDAWLDGRGWALPELDGPEGAEALRPEIEALASGAARALARDRVARAEADAAALPLAPFRAALAEEGMEPARLAARFGVPILAVFRRIAGLSDLRAGLVICDASGALVYRKPAEGFAPPRFGTGCALWPLYGALGRPMAPVESRIEMAGRGGRRYLARAFCQPSYPAGFGGPELREAAMLLLPDPSPPGSQDAVLRVGTTCRICPISDCAARREPSILGEART</sequence>
<dbReference type="GO" id="GO:0003677">
    <property type="term" value="F:DNA binding"/>
    <property type="evidence" value="ECO:0007669"/>
    <property type="project" value="InterPro"/>
</dbReference>
<organism evidence="2 3">
    <name type="scientific">Aliigemmobacter aestuarii</name>
    <dbReference type="NCBI Taxonomy" id="1445661"/>
    <lineage>
        <taxon>Bacteria</taxon>
        <taxon>Pseudomonadati</taxon>
        <taxon>Pseudomonadota</taxon>
        <taxon>Alphaproteobacteria</taxon>
        <taxon>Rhodobacterales</taxon>
        <taxon>Paracoccaceae</taxon>
        <taxon>Aliigemmobacter</taxon>
    </lineage>
</organism>